<feature type="transmembrane region" description="Helical" evidence="12">
    <location>
        <begin position="279"/>
        <end position="300"/>
    </location>
</feature>
<feature type="transmembrane region" description="Helical" evidence="12">
    <location>
        <begin position="87"/>
        <end position="104"/>
    </location>
</feature>
<feature type="transmembrane region" description="Helical" evidence="12">
    <location>
        <begin position="180"/>
        <end position="201"/>
    </location>
</feature>
<dbReference type="GO" id="GO:0006784">
    <property type="term" value="P:heme A biosynthetic process"/>
    <property type="evidence" value="ECO:0007669"/>
    <property type="project" value="InterPro"/>
</dbReference>
<evidence type="ECO:0000256" key="7">
    <source>
        <dbReference type="ARBA" id="ARBA00023004"/>
    </source>
</evidence>
<dbReference type="GO" id="GO:0046872">
    <property type="term" value="F:metal ion binding"/>
    <property type="evidence" value="ECO:0007669"/>
    <property type="project" value="UniProtKB-KW"/>
</dbReference>
<dbReference type="GO" id="GO:0016020">
    <property type="term" value="C:membrane"/>
    <property type="evidence" value="ECO:0007669"/>
    <property type="project" value="UniProtKB-SubCell"/>
</dbReference>
<dbReference type="Proteomes" id="UP000295447">
    <property type="component" value="Unassembled WGS sequence"/>
</dbReference>
<evidence type="ECO:0000256" key="9">
    <source>
        <dbReference type="ARBA" id="ARBA00023136"/>
    </source>
</evidence>
<keyword evidence="3 12" id="KW-0812">Transmembrane</keyword>
<evidence type="ECO:0000256" key="2">
    <source>
        <dbReference type="ARBA" id="ARBA00022475"/>
    </source>
</evidence>
<evidence type="ECO:0000256" key="10">
    <source>
        <dbReference type="ARBA" id="ARBA00023157"/>
    </source>
</evidence>
<feature type="transmembrane region" description="Helical" evidence="12">
    <location>
        <begin position="221"/>
        <end position="242"/>
    </location>
</feature>
<gene>
    <name evidence="13" type="ORF">EV650_1664</name>
</gene>
<dbReference type="InterPro" id="IPR003780">
    <property type="entry name" value="COX15/CtaA_fam"/>
</dbReference>
<name>A0A4R8A0L3_9ACTN</name>
<dbReference type="OrthoDB" id="5241540at2"/>
<evidence type="ECO:0000256" key="4">
    <source>
        <dbReference type="ARBA" id="ARBA00022723"/>
    </source>
</evidence>
<dbReference type="AlphaFoldDB" id="A0A4R8A0L3"/>
<organism evidence="13 14">
    <name type="scientific">Kribbella kalugense</name>
    <dbReference type="NCBI Taxonomy" id="2512221"/>
    <lineage>
        <taxon>Bacteria</taxon>
        <taxon>Bacillati</taxon>
        <taxon>Actinomycetota</taxon>
        <taxon>Actinomycetes</taxon>
        <taxon>Propionibacteriales</taxon>
        <taxon>Kribbellaceae</taxon>
        <taxon>Kribbella</taxon>
    </lineage>
</organism>
<comment type="caution">
    <text evidence="13">The sequence shown here is derived from an EMBL/GenBank/DDBJ whole genome shotgun (WGS) entry which is preliminary data.</text>
</comment>
<feature type="transmembrane region" description="Helical" evidence="12">
    <location>
        <begin position="116"/>
        <end position="136"/>
    </location>
</feature>
<sequence length="339" mass="36311">MTTETPPRETEPVNAFWRLVPAPSLDVVRRWGWASVVANIGIVVTGGLVRLTGSGLGCPTWPSCTDESYVPHAALGYHGAIEFTNRMLGFVVGVIAICTWLVVMRYRPIRHDLRRLATAAALGVPLQAVIGGISVLTGLNPWIVSAHFLVSPIIITLTVAMMRRSRTSPYPHTPPVVRALATAAVVAVWLTVALGTIVTGAGPHSGDPDTGRNGFDPELVAQLHSDVVFGLLGITIALVIATRVTATSRTLRKLAAWLLALELFQGVVGFTQYFTGLPWGVVLVHMFLAGLLIALVTAVYGERGTARDLSGRSAPFSTAPCKQHLGRRPVRRRTARPTG</sequence>
<evidence type="ECO:0000256" key="6">
    <source>
        <dbReference type="ARBA" id="ARBA00023002"/>
    </source>
</evidence>
<evidence type="ECO:0000313" key="14">
    <source>
        <dbReference type="Proteomes" id="UP000295447"/>
    </source>
</evidence>
<evidence type="ECO:0000256" key="3">
    <source>
        <dbReference type="ARBA" id="ARBA00022692"/>
    </source>
</evidence>
<keyword evidence="14" id="KW-1185">Reference proteome</keyword>
<evidence type="ECO:0000313" key="13">
    <source>
        <dbReference type="EMBL" id="TDW22818.1"/>
    </source>
</evidence>
<dbReference type="RefSeq" id="WP_134119956.1">
    <property type="nucleotide sequence ID" value="NZ_SODF01000001.1"/>
</dbReference>
<keyword evidence="7" id="KW-0408">Iron</keyword>
<evidence type="ECO:0000256" key="8">
    <source>
        <dbReference type="ARBA" id="ARBA00023133"/>
    </source>
</evidence>
<comment type="pathway">
    <text evidence="11">Porphyrin-containing compound metabolism.</text>
</comment>
<dbReference type="InterPro" id="IPR050450">
    <property type="entry name" value="COX15/CtaA_HemeA_synthase"/>
</dbReference>
<dbReference type="EMBL" id="SODF01000001">
    <property type="protein sequence ID" value="TDW22818.1"/>
    <property type="molecule type" value="Genomic_DNA"/>
</dbReference>
<feature type="transmembrane region" description="Helical" evidence="12">
    <location>
        <begin position="254"/>
        <end position="273"/>
    </location>
</feature>
<dbReference type="PANTHER" id="PTHR35457">
    <property type="entry name" value="HEME A SYNTHASE"/>
    <property type="match status" value="1"/>
</dbReference>
<proteinExistence type="predicted"/>
<dbReference type="PANTHER" id="PTHR35457:SF1">
    <property type="entry name" value="HEME A SYNTHASE"/>
    <property type="match status" value="1"/>
</dbReference>
<protein>
    <submittedName>
        <fullName evidence="13">Cytochrome c oxidase assembly protein subunit 15</fullName>
    </submittedName>
</protein>
<evidence type="ECO:0000256" key="1">
    <source>
        <dbReference type="ARBA" id="ARBA00004141"/>
    </source>
</evidence>
<reference evidence="13 14" key="1">
    <citation type="submission" date="2019-03" db="EMBL/GenBank/DDBJ databases">
        <title>Genomic Encyclopedia of Type Strains, Phase III (KMG-III): the genomes of soil and plant-associated and newly described type strains.</title>
        <authorList>
            <person name="Whitman W."/>
        </authorList>
    </citation>
    <scope>NUCLEOTIDE SEQUENCE [LARGE SCALE GENOMIC DNA]</scope>
    <source>
        <strain evidence="13 14">VKM Ac-2570</strain>
    </source>
</reference>
<keyword evidence="10" id="KW-1015">Disulfide bond</keyword>
<keyword evidence="2" id="KW-1003">Cell membrane</keyword>
<dbReference type="GO" id="GO:0016491">
    <property type="term" value="F:oxidoreductase activity"/>
    <property type="evidence" value="ECO:0007669"/>
    <property type="project" value="UniProtKB-KW"/>
</dbReference>
<accession>A0A4R8A0L3</accession>
<evidence type="ECO:0000256" key="11">
    <source>
        <dbReference type="ARBA" id="ARBA00023444"/>
    </source>
</evidence>
<evidence type="ECO:0000256" key="5">
    <source>
        <dbReference type="ARBA" id="ARBA00022989"/>
    </source>
</evidence>
<dbReference type="Pfam" id="PF02628">
    <property type="entry name" value="COX15-CtaA"/>
    <property type="match status" value="1"/>
</dbReference>
<evidence type="ECO:0000256" key="12">
    <source>
        <dbReference type="SAM" id="Phobius"/>
    </source>
</evidence>
<comment type="subcellular location">
    <subcellularLocation>
        <location evidence="1">Membrane</location>
        <topology evidence="1">Multi-pass membrane protein</topology>
    </subcellularLocation>
</comment>
<feature type="transmembrane region" description="Helical" evidence="12">
    <location>
        <begin position="142"/>
        <end position="160"/>
    </location>
</feature>
<keyword evidence="5 12" id="KW-1133">Transmembrane helix</keyword>
<keyword evidence="4" id="KW-0479">Metal-binding</keyword>
<keyword evidence="6" id="KW-0560">Oxidoreductase</keyword>
<keyword evidence="9 12" id="KW-0472">Membrane</keyword>
<keyword evidence="8" id="KW-0350">Heme biosynthesis</keyword>